<dbReference type="CDD" id="cd07153">
    <property type="entry name" value="Fur_like"/>
    <property type="match status" value="1"/>
</dbReference>
<dbReference type="Gene3D" id="3.30.1490.190">
    <property type="match status" value="1"/>
</dbReference>
<dbReference type="GO" id="GO:0003700">
    <property type="term" value="F:DNA-binding transcription factor activity"/>
    <property type="evidence" value="ECO:0007669"/>
    <property type="project" value="InterPro"/>
</dbReference>
<keyword evidence="10" id="KW-0805">Transcription regulation</keyword>
<gene>
    <name evidence="13" type="ORF">CTOB1V02_LOCUS14380</name>
</gene>
<evidence type="ECO:0000256" key="6">
    <source>
        <dbReference type="ARBA" id="ARBA00022491"/>
    </source>
</evidence>
<dbReference type="GO" id="GO:0005737">
    <property type="term" value="C:cytoplasm"/>
    <property type="evidence" value="ECO:0007669"/>
    <property type="project" value="UniProtKB-SubCell"/>
</dbReference>
<comment type="similarity">
    <text evidence="2">Belongs to the Fur family.</text>
</comment>
<dbReference type="InterPro" id="IPR036388">
    <property type="entry name" value="WH-like_DNA-bd_sf"/>
</dbReference>
<dbReference type="HAMAP" id="MF_00460">
    <property type="entry name" value="UPF0125_RnfH"/>
    <property type="match status" value="1"/>
</dbReference>
<dbReference type="SUPFAM" id="SSF54285">
    <property type="entry name" value="MoaD/ThiS"/>
    <property type="match status" value="1"/>
</dbReference>
<comment type="similarity">
    <text evidence="3">Belongs to the UPF0125 (RnfH) family.</text>
</comment>
<dbReference type="Gene3D" id="1.10.10.10">
    <property type="entry name" value="Winged helix-like DNA-binding domain superfamily/Winged helix DNA-binding domain"/>
    <property type="match status" value="1"/>
</dbReference>
<accession>A0A7R8WWI1</accession>
<evidence type="ECO:0000256" key="10">
    <source>
        <dbReference type="ARBA" id="ARBA00023015"/>
    </source>
</evidence>
<dbReference type="GO" id="GO:0003677">
    <property type="term" value="F:DNA binding"/>
    <property type="evidence" value="ECO:0007669"/>
    <property type="project" value="UniProtKB-KW"/>
</dbReference>
<dbReference type="InterPro" id="IPR037021">
    <property type="entry name" value="RnfH_sf"/>
</dbReference>
<protein>
    <submittedName>
        <fullName evidence="13">Uncharacterized protein</fullName>
    </submittedName>
</protein>
<proteinExistence type="inferred from homology"/>
<evidence type="ECO:0000313" key="13">
    <source>
        <dbReference type="EMBL" id="CAD7236565.1"/>
    </source>
</evidence>
<evidence type="ECO:0000256" key="5">
    <source>
        <dbReference type="ARBA" id="ARBA00022490"/>
    </source>
</evidence>
<keyword evidence="11" id="KW-0238">DNA-binding</keyword>
<dbReference type="PANTHER" id="PTHR37483">
    <property type="entry name" value="UPF0125 PROTEIN RATB"/>
    <property type="match status" value="1"/>
</dbReference>
<dbReference type="FunFam" id="1.10.10.10:FF:000007">
    <property type="entry name" value="Ferric uptake regulation protein"/>
    <property type="match status" value="1"/>
</dbReference>
<reference evidence="13" key="1">
    <citation type="submission" date="2020-11" db="EMBL/GenBank/DDBJ databases">
        <authorList>
            <person name="Tran Van P."/>
        </authorList>
    </citation>
    <scope>NUCLEOTIDE SEQUENCE</scope>
</reference>
<dbReference type="NCBIfam" id="NF006999">
    <property type="entry name" value="PRK09462.1"/>
    <property type="match status" value="1"/>
</dbReference>
<evidence type="ECO:0000256" key="1">
    <source>
        <dbReference type="ARBA" id="ARBA00004496"/>
    </source>
</evidence>
<dbReference type="SUPFAM" id="SSF46785">
    <property type="entry name" value="Winged helix' DNA-binding domain"/>
    <property type="match status" value="1"/>
</dbReference>
<evidence type="ECO:0000256" key="3">
    <source>
        <dbReference type="ARBA" id="ARBA00010645"/>
    </source>
</evidence>
<dbReference type="InterPro" id="IPR043135">
    <property type="entry name" value="Fur_C"/>
</dbReference>
<sequence>MKVEVVYALPDSQTLLDVYVDEGATAQQVIEQSGILERFPDIDLEENKVGVFGHAVALTKVLEPGDRVEIYRPITCDPKEVRRERAALAKQNQVLEILENSRKRHQTAEDVYRELLDANEDIGLATVYRVLTQFESAGLVTRNHFEGGQASFELDNGEHHDHMVCVKTGKVVEFYDEIIEQRQKEIAKQHGFTITDHTMILYGTFDEDV</sequence>
<keyword evidence="8" id="KW-0862">Zinc</keyword>
<evidence type="ECO:0000256" key="8">
    <source>
        <dbReference type="ARBA" id="ARBA00022833"/>
    </source>
</evidence>
<comment type="subunit">
    <text evidence="4">Homodimer.</text>
</comment>
<evidence type="ECO:0000256" key="2">
    <source>
        <dbReference type="ARBA" id="ARBA00007957"/>
    </source>
</evidence>
<evidence type="ECO:0000256" key="12">
    <source>
        <dbReference type="ARBA" id="ARBA00023163"/>
    </source>
</evidence>
<organism evidence="13">
    <name type="scientific">Cyprideis torosa</name>
    <dbReference type="NCBI Taxonomy" id="163714"/>
    <lineage>
        <taxon>Eukaryota</taxon>
        <taxon>Metazoa</taxon>
        <taxon>Ecdysozoa</taxon>
        <taxon>Arthropoda</taxon>
        <taxon>Crustacea</taxon>
        <taxon>Oligostraca</taxon>
        <taxon>Ostracoda</taxon>
        <taxon>Podocopa</taxon>
        <taxon>Podocopida</taxon>
        <taxon>Cytherocopina</taxon>
        <taxon>Cytheroidea</taxon>
        <taxon>Cytherideidae</taxon>
        <taxon>Cyprideis</taxon>
    </lineage>
</organism>
<dbReference type="OrthoDB" id="2342440at2759"/>
<dbReference type="Gene3D" id="3.10.20.280">
    <property type="entry name" value="RnfH-like"/>
    <property type="match status" value="1"/>
</dbReference>
<evidence type="ECO:0000256" key="4">
    <source>
        <dbReference type="ARBA" id="ARBA00011738"/>
    </source>
</evidence>
<evidence type="ECO:0000256" key="11">
    <source>
        <dbReference type="ARBA" id="ARBA00023125"/>
    </source>
</evidence>
<comment type="subcellular location">
    <subcellularLocation>
        <location evidence="1">Cytoplasm</location>
    </subcellularLocation>
</comment>
<evidence type="ECO:0000256" key="9">
    <source>
        <dbReference type="ARBA" id="ARBA00023004"/>
    </source>
</evidence>
<keyword evidence="12" id="KW-0804">Transcription</keyword>
<dbReference type="InterPro" id="IPR016155">
    <property type="entry name" value="Mopterin_synth/thiamin_S_b"/>
</dbReference>
<dbReference type="GO" id="GO:0046872">
    <property type="term" value="F:metal ion binding"/>
    <property type="evidence" value="ECO:0007669"/>
    <property type="project" value="UniProtKB-KW"/>
</dbReference>
<dbReference type="InterPro" id="IPR005346">
    <property type="entry name" value="RnfH"/>
</dbReference>
<dbReference type="InterPro" id="IPR036390">
    <property type="entry name" value="WH_DNA-bd_sf"/>
</dbReference>
<name>A0A7R8WWI1_9CRUS</name>
<keyword evidence="7" id="KW-0479">Metal-binding</keyword>
<dbReference type="AlphaFoldDB" id="A0A7R8WWI1"/>
<keyword evidence="5" id="KW-0963">Cytoplasm</keyword>
<dbReference type="PANTHER" id="PTHR37483:SF1">
    <property type="entry name" value="UPF0125 PROTEIN RATB"/>
    <property type="match status" value="1"/>
</dbReference>
<dbReference type="NCBIfam" id="NF002490">
    <property type="entry name" value="PRK01777.1"/>
    <property type="match status" value="1"/>
</dbReference>
<dbReference type="Pfam" id="PF01475">
    <property type="entry name" value="FUR"/>
    <property type="match status" value="1"/>
</dbReference>
<dbReference type="InterPro" id="IPR002481">
    <property type="entry name" value="FUR"/>
</dbReference>
<evidence type="ECO:0000256" key="7">
    <source>
        <dbReference type="ARBA" id="ARBA00022723"/>
    </source>
</evidence>
<dbReference type="EMBL" id="OB680004">
    <property type="protein sequence ID" value="CAD7236565.1"/>
    <property type="molecule type" value="Genomic_DNA"/>
</dbReference>
<keyword evidence="9" id="KW-0408">Iron</keyword>
<dbReference type="Pfam" id="PF03658">
    <property type="entry name" value="Ub-RnfH"/>
    <property type="match status" value="1"/>
</dbReference>
<dbReference type="FunFam" id="3.30.1490.190:FF:000001">
    <property type="entry name" value="Ferric uptake regulation protein"/>
    <property type="match status" value="1"/>
</dbReference>
<keyword evidence="6" id="KW-0678">Repressor</keyword>